<keyword evidence="2" id="KW-0479">Metal-binding</keyword>
<evidence type="ECO:0000256" key="1">
    <source>
        <dbReference type="ARBA" id="ARBA00004196"/>
    </source>
</evidence>
<feature type="transmembrane region" description="Helical" evidence="6">
    <location>
        <begin position="190"/>
        <end position="211"/>
    </location>
</feature>
<dbReference type="EMBL" id="JAFBCG010000001">
    <property type="protein sequence ID" value="MBM7800930.1"/>
    <property type="molecule type" value="Genomic_DNA"/>
</dbReference>
<feature type="compositionally biased region" description="Polar residues" evidence="5">
    <location>
        <begin position="163"/>
        <end position="181"/>
    </location>
</feature>
<dbReference type="Proteomes" id="UP000746584">
    <property type="component" value="Unassembled WGS sequence"/>
</dbReference>
<dbReference type="PANTHER" id="PTHR34820:SF4">
    <property type="entry name" value="INNER MEMBRANE PROTEIN YEBZ"/>
    <property type="match status" value="1"/>
</dbReference>
<evidence type="ECO:0000256" key="6">
    <source>
        <dbReference type="SAM" id="Phobius"/>
    </source>
</evidence>
<sequence>MTPRLRHPAARAPRGRSRAAGRLVAAAATALTIVGGAVLGLAAPASAHNYMIASTPKADGTLTSLPKAFEITTNDKLLDIGGSNAGFAYRIVGPDGKYYEDGCLAVDGPSMTTKAALGDSGKYTVEWQIVSADGHTVSDEYTFTWKAPAGFTAATGAAEPPTCSTASGGSTEAATNGTASGATDSAGTDALFIAAGGVVVVGAVVAVLLLLRRRPAAPSSSDEDDPDAPRED</sequence>
<dbReference type="Pfam" id="PF04234">
    <property type="entry name" value="CopC"/>
    <property type="match status" value="1"/>
</dbReference>
<dbReference type="Gene3D" id="2.60.40.1220">
    <property type="match status" value="1"/>
</dbReference>
<dbReference type="SUPFAM" id="SSF81296">
    <property type="entry name" value="E set domains"/>
    <property type="match status" value="1"/>
</dbReference>
<feature type="domain" description="CopC" evidence="7">
    <location>
        <begin position="48"/>
        <end position="144"/>
    </location>
</feature>
<keyword evidence="6" id="KW-0812">Transmembrane</keyword>
<evidence type="ECO:0000256" key="5">
    <source>
        <dbReference type="SAM" id="MobiDB-lite"/>
    </source>
</evidence>
<gene>
    <name evidence="8" type="ORF">JOE58_000181</name>
</gene>
<evidence type="ECO:0000256" key="4">
    <source>
        <dbReference type="ARBA" id="ARBA00023008"/>
    </source>
</evidence>
<comment type="subcellular location">
    <subcellularLocation>
        <location evidence="1">Cell envelope</location>
    </subcellularLocation>
</comment>
<accession>A0ABS2RPL6</accession>
<dbReference type="InterPro" id="IPR014755">
    <property type="entry name" value="Cu-Rt/internalin_Ig-like"/>
</dbReference>
<organism evidence="8 9">
    <name type="scientific">Curtobacterium luteum</name>
    <dbReference type="NCBI Taxonomy" id="33881"/>
    <lineage>
        <taxon>Bacteria</taxon>
        <taxon>Bacillati</taxon>
        <taxon>Actinomycetota</taxon>
        <taxon>Actinomycetes</taxon>
        <taxon>Micrococcales</taxon>
        <taxon>Microbacteriaceae</taxon>
        <taxon>Curtobacterium</taxon>
    </lineage>
</organism>
<evidence type="ECO:0000256" key="2">
    <source>
        <dbReference type="ARBA" id="ARBA00022723"/>
    </source>
</evidence>
<evidence type="ECO:0000259" key="7">
    <source>
        <dbReference type="Pfam" id="PF04234"/>
    </source>
</evidence>
<keyword evidence="3" id="KW-0732">Signal</keyword>
<keyword evidence="6" id="KW-1133">Transmembrane helix</keyword>
<keyword evidence="9" id="KW-1185">Reference proteome</keyword>
<protein>
    <submittedName>
        <fullName evidence="8">Methionine-rich copper-binding protein CopC</fullName>
    </submittedName>
</protein>
<comment type="caution">
    <text evidence="8">The sequence shown here is derived from an EMBL/GenBank/DDBJ whole genome shotgun (WGS) entry which is preliminary data.</text>
</comment>
<reference evidence="8 9" key="1">
    <citation type="submission" date="2021-01" db="EMBL/GenBank/DDBJ databases">
        <title>Sequencing the genomes of 1000 actinobacteria strains.</title>
        <authorList>
            <person name="Klenk H.-P."/>
        </authorList>
    </citation>
    <scope>NUCLEOTIDE SEQUENCE [LARGE SCALE GENOMIC DNA]</scope>
    <source>
        <strain evidence="8 9">DSM 20542</strain>
    </source>
</reference>
<name>A0ABS2RPL6_9MICO</name>
<evidence type="ECO:0000256" key="3">
    <source>
        <dbReference type="ARBA" id="ARBA00022729"/>
    </source>
</evidence>
<dbReference type="RefSeq" id="WP_175327428.1">
    <property type="nucleotide sequence ID" value="NZ_BMOI01000015.1"/>
</dbReference>
<dbReference type="PANTHER" id="PTHR34820">
    <property type="entry name" value="INNER MEMBRANE PROTEIN YEBZ"/>
    <property type="match status" value="1"/>
</dbReference>
<feature type="region of interest" description="Disordered" evidence="5">
    <location>
        <begin position="154"/>
        <end position="181"/>
    </location>
</feature>
<evidence type="ECO:0000313" key="9">
    <source>
        <dbReference type="Proteomes" id="UP000746584"/>
    </source>
</evidence>
<dbReference type="InterPro" id="IPR014756">
    <property type="entry name" value="Ig_E-set"/>
</dbReference>
<keyword evidence="4" id="KW-0186">Copper</keyword>
<evidence type="ECO:0000313" key="8">
    <source>
        <dbReference type="EMBL" id="MBM7800930.1"/>
    </source>
</evidence>
<proteinExistence type="predicted"/>
<dbReference type="InterPro" id="IPR007348">
    <property type="entry name" value="CopC_dom"/>
</dbReference>
<keyword evidence="6" id="KW-0472">Membrane</keyword>
<dbReference type="InterPro" id="IPR032694">
    <property type="entry name" value="CopC/D"/>
</dbReference>